<keyword evidence="2" id="KW-0433">Leucine-rich repeat</keyword>
<keyword evidence="4" id="KW-0675">Receptor</keyword>
<dbReference type="GO" id="GO:0007166">
    <property type="term" value="P:cell surface receptor signaling pathway"/>
    <property type="evidence" value="ECO:0007669"/>
    <property type="project" value="TreeGrafter"/>
</dbReference>
<feature type="signal peptide" evidence="5">
    <location>
        <begin position="1"/>
        <end position="20"/>
    </location>
</feature>
<comment type="caution">
    <text evidence="6">The sequence shown here is derived from an EMBL/GenBank/DDBJ whole genome shotgun (WGS) entry which is preliminary data.</text>
</comment>
<dbReference type="SMART" id="SM00369">
    <property type="entry name" value="LRR_TYP"/>
    <property type="match status" value="3"/>
</dbReference>
<dbReference type="Proteomes" id="UP000518266">
    <property type="component" value="Unassembled WGS sequence"/>
</dbReference>
<dbReference type="AlphaFoldDB" id="A0A7J5XIS2"/>
<dbReference type="PANTHER" id="PTHR45930:SF2">
    <property type="entry name" value="ADHESION G PROTEIN-COUPLED RECEPTOR A3"/>
    <property type="match status" value="1"/>
</dbReference>
<accession>A0A7J5XIS2</accession>
<dbReference type="PANTHER" id="PTHR45930">
    <property type="entry name" value="G-PROTEIN COUPLED RECEPTOR 124-LIKE PROTEIN"/>
    <property type="match status" value="1"/>
</dbReference>
<dbReference type="EMBL" id="JAAKFY010000023">
    <property type="protein sequence ID" value="KAF3836996.1"/>
    <property type="molecule type" value="Genomic_DNA"/>
</dbReference>
<evidence type="ECO:0000313" key="7">
    <source>
        <dbReference type="Proteomes" id="UP000518266"/>
    </source>
</evidence>
<keyword evidence="7" id="KW-1185">Reference proteome</keyword>
<dbReference type="InterPro" id="IPR032675">
    <property type="entry name" value="LRR_dom_sf"/>
</dbReference>
<protein>
    <submittedName>
        <fullName evidence="6">Uncharacterized protein</fullName>
    </submittedName>
</protein>
<gene>
    <name evidence="6" type="ORF">F7725_004460</name>
</gene>
<name>A0A7J5XIS2_DISMA</name>
<evidence type="ECO:0000256" key="5">
    <source>
        <dbReference type="SAM" id="SignalP"/>
    </source>
</evidence>
<keyword evidence="3" id="KW-0677">Repeat</keyword>
<dbReference type="Gene3D" id="3.80.10.10">
    <property type="entry name" value="Ribonuclease Inhibitor"/>
    <property type="match status" value="1"/>
</dbReference>
<proteinExistence type="inferred from homology"/>
<keyword evidence="5" id="KW-0732">Signal</keyword>
<reference evidence="6 7" key="1">
    <citation type="submission" date="2020-03" db="EMBL/GenBank/DDBJ databases">
        <title>Dissostichus mawsoni Genome sequencing and assembly.</title>
        <authorList>
            <person name="Park H."/>
        </authorList>
    </citation>
    <scope>NUCLEOTIDE SEQUENCE [LARGE SCALE GENOMIC DNA]</scope>
    <source>
        <strain evidence="6">DM0001</strain>
        <tissue evidence="6">Muscle</tissue>
    </source>
</reference>
<feature type="chain" id="PRO_5029524751" evidence="5">
    <location>
        <begin position="21"/>
        <end position="142"/>
    </location>
</feature>
<dbReference type="InterPro" id="IPR001611">
    <property type="entry name" value="Leu-rich_rpt"/>
</dbReference>
<evidence type="ECO:0000256" key="2">
    <source>
        <dbReference type="ARBA" id="ARBA00022614"/>
    </source>
</evidence>
<evidence type="ECO:0000256" key="1">
    <source>
        <dbReference type="ARBA" id="ARBA00007343"/>
    </source>
</evidence>
<comment type="similarity">
    <text evidence="1">Belongs to the G-protein coupled receptor 2 family. Adhesion G-protein coupled receptor (ADGR) subfamily.</text>
</comment>
<dbReference type="GO" id="GO:0009897">
    <property type="term" value="C:external side of plasma membrane"/>
    <property type="evidence" value="ECO:0007669"/>
    <property type="project" value="TreeGrafter"/>
</dbReference>
<dbReference type="PROSITE" id="PS51450">
    <property type="entry name" value="LRR"/>
    <property type="match status" value="1"/>
</dbReference>
<evidence type="ECO:0000256" key="3">
    <source>
        <dbReference type="ARBA" id="ARBA00022737"/>
    </source>
</evidence>
<dbReference type="SUPFAM" id="SSF52058">
    <property type="entry name" value="L domain-like"/>
    <property type="match status" value="1"/>
</dbReference>
<dbReference type="OrthoDB" id="10031018at2759"/>
<dbReference type="PROSITE" id="PS51257">
    <property type="entry name" value="PROKAR_LIPOPROTEIN"/>
    <property type="match status" value="1"/>
</dbReference>
<evidence type="ECO:0000313" key="6">
    <source>
        <dbReference type="EMBL" id="KAF3836996.1"/>
    </source>
</evidence>
<sequence length="142" mass="15503">MKVDVLRLFVILLLGGGCGGSPVSSDCKSYDERSKSGGKSLPSDQKVVCSNMELHQVLPPDSFPNRTVILILNNNKIQELRNGSFFGLSTLEKLDLRSNMISRIEPGAFLGLPALKRLDLSNNSIGCLNVDIFKGLTNLIRL</sequence>
<dbReference type="InterPro" id="IPR003591">
    <property type="entry name" value="Leu-rich_rpt_typical-subtyp"/>
</dbReference>
<evidence type="ECO:0000256" key="4">
    <source>
        <dbReference type="ARBA" id="ARBA00023170"/>
    </source>
</evidence>
<organism evidence="6 7">
    <name type="scientific">Dissostichus mawsoni</name>
    <name type="common">Antarctic cod</name>
    <dbReference type="NCBI Taxonomy" id="36200"/>
    <lineage>
        <taxon>Eukaryota</taxon>
        <taxon>Metazoa</taxon>
        <taxon>Chordata</taxon>
        <taxon>Craniata</taxon>
        <taxon>Vertebrata</taxon>
        <taxon>Euteleostomi</taxon>
        <taxon>Actinopterygii</taxon>
        <taxon>Neopterygii</taxon>
        <taxon>Teleostei</taxon>
        <taxon>Neoteleostei</taxon>
        <taxon>Acanthomorphata</taxon>
        <taxon>Eupercaria</taxon>
        <taxon>Perciformes</taxon>
        <taxon>Notothenioidei</taxon>
        <taxon>Nototheniidae</taxon>
        <taxon>Dissostichus</taxon>
    </lineage>
</organism>
<dbReference type="InterPro" id="IPR051963">
    <property type="entry name" value="Adhesion_GPCR_A"/>
</dbReference>
<dbReference type="Pfam" id="PF13855">
    <property type="entry name" value="LRR_8"/>
    <property type="match status" value="1"/>
</dbReference>